<keyword evidence="4" id="KW-1185">Reference proteome</keyword>
<reference evidence="2" key="1">
    <citation type="submission" date="2021-01" db="EMBL/GenBank/DDBJ databases">
        <authorList>
            <person name="Corre E."/>
            <person name="Pelletier E."/>
            <person name="Niang G."/>
            <person name="Scheremetjew M."/>
            <person name="Finn R."/>
            <person name="Kale V."/>
            <person name="Holt S."/>
            <person name="Cochrane G."/>
            <person name="Meng A."/>
            <person name="Brown T."/>
            <person name="Cohen L."/>
        </authorList>
    </citation>
    <scope>NUCLEOTIDE SEQUENCE</scope>
    <source>
        <strain evidence="2">CCMP1756</strain>
    </source>
</reference>
<dbReference type="OrthoDB" id="442921at2759"/>
<dbReference type="InterPro" id="IPR022617">
    <property type="entry name" value="Rad60/SUMO-like_dom"/>
</dbReference>
<dbReference type="InterPro" id="IPR000626">
    <property type="entry name" value="Ubiquitin-like_dom"/>
</dbReference>
<feature type="domain" description="Ubiquitin-like" evidence="1">
    <location>
        <begin position="177"/>
        <end position="252"/>
    </location>
</feature>
<evidence type="ECO:0000313" key="4">
    <source>
        <dbReference type="Proteomes" id="UP000789595"/>
    </source>
</evidence>
<dbReference type="Pfam" id="PF11976">
    <property type="entry name" value="Rad60-SLD"/>
    <property type="match status" value="1"/>
</dbReference>
<proteinExistence type="predicted"/>
<dbReference type="Proteomes" id="UP000789595">
    <property type="component" value="Unassembled WGS sequence"/>
</dbReference>
<dbReference type="Gene3D" id="3.10.20.90">
    <property type="entry name" value="Phosphatidylinositol 3-kinase Catalytic Subunit, Chain A, domain 1"/>
    <property type="match status" value="1"/>
</dbReference>
<evidence type="ECO:0000259" key="1">
    <source>
        <dbReference type="PROSITE" id="PS50053"/>
    </source>
</evidence>
<name>A0A7S4A856_9STRA</name>
<dbReference type="AlphaFoldDB" id="A0A7S4A856"/>
<dbReference type="InterPro" id="IPR029071">
    <property type="entry name" value="Ubiquitin-like_domsf"/>
</dbReference>
<protein>
    <recommendedName>
        <fullName evidence="1">Ubiquitin-like domain-containing protein</fullName>
    </recommendedName>
</protein>
<dbReference type="SUPFAM" id="SSF54236">
    <property type="entry name" value="Ubiquitin-like"/>
    <property type="match status" value="1"/>
</dbReference>
<reference evidence="3" key="2">
    <citation type="submission" date="2021-11" db="EMBL/GenBank/DDBJ databases">
        <authorList>
            <consortium name="Genoscope - CEA"/>
            <person name="William W."/>
        </authorList>
    </citation>
    <scope>NUCLEOTIDE SEQUENCE</scope>
</reference>
<evidence type="ECO:0000313" key="3">
    <source>
        <dbReference type="EMBL" id="CAH0368560.1"/>
    </source>
</evidence>
<dbReference type="PANTHER" id="PTHR10562">
    <property type="entry name" value="SMALL UBIQUITIN-RELATED MODIFIER"/>
    <property type="match status" value="1"/>
</dbReference>
<dbReference type="PROSITE" id="PS50053">
    <property type="entry name" value="UBIQUITIN_2"/>
    <property type="match status" value="1"/>
</dbReference>
<organism evidence="2">
    <name type="scientific">Pelagomonas calceolata</name>
    <dbReference type="NCBI Taxonomy" id="35677"/>
    <lineage>
        <taxon>Eukaryota</taxon>
        <taxon>Sar</taxon>
        <taxon>Stramenopiles</taxon>
        <taxon>Ochrophyta</taxon>
        <taxon>Pelagophyceae</taxon>
        <taxon>Pelagomonadales</taxon>
        <taxon>Pelagomonadaceae</taxon>
        <taxon>Pelagomonas</taxon>
    </lineage>
</organism>
<evidence type="ECO:0000313" key="2">
    <source>
        <dbReference type="EMBL" id="CAE0706853.1"/>
    </source>
</evidence>
<sequence length="252" mass="28498">MSEDAADETAIAAAIFAVDVALPFDPYTTKRVEPGGRLVLRCARNLNLNEDEVFDALAAYKQFMVLKAVCKDFDATKLSPPPLVDEIWHEHILDTRGYRAFCDAAFKQFVDHDPDGVLDCGARRVRRERTLHKLKECFEDEYDRHIWTYPLENSFKRKYAVVRDEQGPQPSTSGGSLNIRVRSASGREEYFKVMPTTPLERVFDAWSTQVGVCAASVRFLFDGSRVRCDQTPADIGMEDGDQLDCIAEMRGC</sequence>
<dbReference type="EMBL" id="HBIW01025851">
    <property type="protein sequence ID" value="CAE0706853.1"/>
    <property type="molecule type" value="Transcribed_RNA"/>
</dbReference>
<accession>A0A7S4A856</accession>
<dbReference type="EMBL" id="CAKKNE010000002">
    <property type="protein sequence ID" value="CAH0368560.1"/>
    <property type="molecule type" value="Genomic_DNA"/>
</dbReference>
<gene>
    <name evidence="2" type="ORF">PCAL00307_LOCUS22304</name>
    <name evidence="3" type="ORF">PECAL_2P16280</name>
</gene>